<accession>M2NHA2</accession>
<feature type="region of interest" description="Disordered" evidence="5">
    <location>
        <begin position="234"/>
        <end position="266"/>
    </location>
</feature>
<evidence type="ECO:0000256" key="4">
    <source>
        <dbReference type="PROSITE-ProRule" id="PRU00146"/>
    </source>
</evidence>
<feature type="compositionally biased region" description="Basic and acidic residues" evidence="5">
    <location>
        <begin position="256"/>
        <end position="266"/>
    </location>
</feature>
<dbReference type="Gene3D" id="3.30.40.10">
    <property type="entry name" value="Zinc/RING finger domain, C3HC4 (zinc finger)"/>
    <property type="match status" value="1"/>
</dbReference>
<proteinExistence type="predicted"/>
<evidence type="ECO:0000256" key="1">
    <source>
        <dbReference type="ARBA" id="ARBA00022723"/>
    </source>
</evidence>
<dbReference type="InterPro" id="IPR013083">
    <property type="entry name" value="Znf_RING/FYVE/PHD"/>
</dbReference>
<reference evidence="7 8" key="1">
    <citation type="journal article" date="2012" name="PLoS Pathog.">
        <title>Diverse lifestyles and strategies of plant pathogenesis encoded in the genomes of eighteen Dothideomycetes fungi.</title>
        <authorList>
            <person name="Ohm R.A."/>
            <person name="Feau N."/>
            <person name="Henrissat B."/>
            <person name="Schoch C.L."/>
            <person name="Horwitz B.A."/>
            <person name="Barry K.W."/>
            <person name="Condon B.J."/>
            <person name="Copeland A.C."/>
            <person name="Dhillon B."/>
            <person name="Glaser F."/>
            <person name="Hesse C.N."/>
            <person name="Kosti I."/>
            <person name="LaButti K."/>
            <person name="Lindquist E.A."/>
            <person name="Lucas S."/>
            <person name="Salamov A.A."/>
            <person name="Bradshaw R.E."/>
            <person name="Ciuffetti L."/>
            <person name="Hamelin R.C."/>
            <person name="Kema G.H.J."/>
            <person name="Lawrence C."/>
            <person name="Scott J.A."/>
            <person name="Spatafora J.W."/>
            <person name="Turgeon B.G."/>
            <person name="de Wit P.J.G.M."/>
            <person name="Zhong S."/>
            <person name="Goodwin S.B."/>
            <person name="Grigoriev I.V."/>
        </authorList>
    </citation>
    <scope>NUCLEOTIDE SEQUENCE [LARGE SCALE GENOMIC DNA]</scope>
    <source>
        <strain evidence="7 8">UAMH 10762</strain>
    </source>
</reference>
<dbReference type="InterPro" id="IPR019787">
    <property type="entry name" value="Znf_PHD-finger"/>
</dbReference>
<feature type="compositionally biased region" description="Low complexity" evidence="5">
    <location>
        <begin position="65"/>
        <end position="81"/>
    </location>
</feature>
<evidence type="ECO:0000256" key="3">
    <source>
        <dbReference type="ARBA" id="ARBA00022833"/>
    </source>
</evidence>
<evidence type="ECO:0000256" key="5">
    <source>
        <dbReference type="SAM" id="MobiDB-lite"/>
    </source>
</evidence>
<protein>
    <recommendedName>
        <fullName evidence="6">PHD-type domain-containing protein</fullName>
    </recommendedName>
</protein>
<dbReference type="OrthoDB" id="3832161at2759"/>
<evidence type="ECO:0000256" key="2">
    <source>
        <dbReference type="ARBA" id="ARBA00022771"/>
    </source>
</evidence>
<name>M2NHA2_BAUPA</name>
<evidence type="ECO:0000313" key="7">
    <source>
        <dbReference type="EMBL" id="EMC98405.1"/>
    </source>
</evidence>
<dbReference type="KEGG" id="bcom:BAUCODRAFT_23182"/>
<evidence type="ECO:0000259" key="6">
    <source>
        <dbReference type="PROSITE" id="PS50016"/>
    </source>
</evidence>
<sequence length="266" mass="29158">MFNDTDEPPMKRQKTASAEQSPVDSTISRSPKASCMGANIVDESSPSTGASRLTAQSPSPVDSHSTSTAAALSTDLPTTASTHDECTEPSSLCKDSPRPTNFAQRISKASRTWTPPAAASGRRLPPISNFALLMQTVPKSSKAVNEKMIYCICKTKSSTINLAKCIQCCNINCGKWFHLKCVDLPEFPQGRYGWSCEECDPDDKHNGLFVEGGRVDYHGEDYDGRQPYSLSLQRSLRKGGVSKDSRKRKGTLPSLEWRRAKTESRC</sequence>
<dbReference type="STRING" id="717646.M2NHA2"/>
<dbReference type="InterPro" id="IPR011011">
    <property type="entry name" value="Znf_FYVE_PHD"/>
</dbReference>
<dbReference type="PROSITE" id="PS50016">
    <property type="entry name" value="ZF_PHD_2"/>
    <property type="match status" value="1"/>
</dbReference>
<gene>
    <name evidence="7" type="ORF">BAUCODRAFT_23182</name>
</gene>
<feature type="domain" description="PHD-type" evidence="6">
    <location>
        <begin position="148"/>
        <end position="202"/>
    </location>
</feature>
<dbReference type="InterPro" id="IPR001965">
    <property type="entry name" value="Znf_PHD"/>
</dbReference>
<organism evidence="7 8">
    <name type="scientific">Baudoinia panamericana (strain UAMH 10762)</name>
    <name type="common">Angels' share fungus</name>
    <name type="synonym">Baudoinia compniacensis (strain UAMH 10762)</name>
    <dbReference type="NCBI Taxonomy" id="717646"/>
    <lineage>
        <taxon>Eukaryota</taxon>
        <taxon>Fungi</taxon>
        <taxon>Dikarya</taxon>
        <taxon>Ascomycota</taxon>
        <taxon>Pezizomycotina</taxon>
        <taxon>Dothideomycetes</taxon>
        <taxon>Dothideomycetidae</taxon>
        <taxon>Mycosphaerellales</taxon>
        <taxon>Teratosphaeriaceae</taxon>
        <taxon>Baudoinia</taxon>
    </lineage>
</organism>
<feature type="compositionally biased region" description="Polar residues" evidence="5">
    <location>
        <begin position="42"/>
        <end position="64"/>
    </location>
</feature>
<dbReference type="EMBL" id="KB445553">
    <property type="protein sequence ID" value="EMC98405.1"/>
    <property type="molecule type" value="Genomic_DNA"/>
</dbReference>
<feature type="compositionally biased region" description="Polar residues" evidence="5">
    <location>
        <begin position="15"/>
        <end position="31"/>
    </location>
</feature>
<keyword evidence="8" id="KW-1185">Reference proteome</keyword>
<dbReference type="AlphaFoldDB" id="M2NHA2"/>
<evidence type="ECO:0000313" key="8">
    <source>
        <dbReference type="Proteomes" id="UP000011761"/>
    </source>
</evidence>
<keyword evidence="2 4" id="KW-0863">Zinc-finger</keyword>
<keyword evidence="3" id="KW-0862">Zinc</keyword>
<dbReference type="GeneID" id="19110000"/>
<dbReference type="Proteomes" id="UP000011761">
    <property type="component" value="Unassembled WGS sequence"/>
</dbReference>
<dbReference type="SUPFAM" id="SSF57903">
    <property type="entry name" value="FYVE/PHD zinc finger"/>
    <property type="match status" value="1"/>
</dbReference>
<keyword evidence="1" id="KW-0479">Metal-binding</keyword>
<dbReference type="PROSITE" id="PS01359">
    <property type="entry name" value="ZF_PHD_1"/>
    <property type="match status" value="1"/>
</dbReference>
<dbReference type="InterPro" id="IPR019786">
    <property type="entry name" value="Zinc_finger_PHD-type_CS"/>
</dbReference>
<dbReference type="RefSeq" id="XP_007674320.1">
    <property type="nucleotide sequence ID" value="XM_007676130.1"/>
</dbReference>
<dbReference type="SMART" id="SM00249">
    <property type="entry name" value="PHD"/>
    <property type="match status" value="1"/>
</dbReference>
<dbReference type="GO" id="GO:0008270">
    <property type="term" value="F:zinc ion binding"/>
    <property type="evidence" value="ECO:0007669"/>
    <property type="project" value="UniProtKB-KW"/>
</dbReference>
<dbReference type="HOGENOM" id="CLU_1045805_0_0_1"/>
<feature type="region of interest" description="Disordered" evidence="5">
    <location>
        <begin position="1"/>
        <end position="100"/>
    </location>
</feature>